<dbReference type="Pfam" id="PF04347">
    <property type="entry name" value="FliO"/>
    <property type="match status" value="1"/>
</dbReference>
<evidence type="ECO:0000256" key="3">
    <source>
        <dbReference type="ARBA" id="ARBA00022989"/>
    </source>
</evidence>
<keyword evidence="6" id="KW-0966">Cell projection</keyword>
<dbReference type="GO" id="GO:0005886">
    <property type="term" value="C:plasma membrane"/>
    <property type="evidence" value="ECO:0007669"/>
    <property type="project" value="UniProtKB-SubCell"/>
</dbReference>
<reference evidence="6" key="1">
    <citation type="journal article" date="2014" name="Int. J. Syst. Evol. Microbiol.">
        <title>Complete genome sequence of Corynebacterium casei LMG S-19264T (=DSM 44701T), isolated from a smear-ripened cheese.</title>
        <authorList>
            <consortium name="US DOE Joint Genome Institute (JGI-PGF)"/>
            <person name="Walter F."/>
            <person name="Albersmeier A."/>
            <person name="Kalinowski J."/>
            <person name="Ruckert C."/>
        </authorList>
    </citation>
    <scope>NUCLEOTIDE SEQUENCE</scope>
    <source>
        <strain evidence="6">CGMCC 1.12777</strain>
    </source>
</reference>
<evidence type="ECO:0000256" key="4">
    <source>
        <dbReference type="ARBA" id="ARBA00023136"/>
    </source>
</evidence>
<dbReference type="NCBIfam" id="TIGR03500">
    <property type="entry name" value="FliO_TIGR"/>
    <property type="match status" value="1"/>
</dbReference>
<name>A0A8J2ZWA5_9BACL</name>
<keyword evidence="5" id="KW-0975">Bacterial flagellum</keyword>
<gene>
    <name evidence="6" type="primary">fliZ</name>
    <name evidence="6" type="ORF">GCM10007096_21220</name>
</gene>
<accession>A0A8J2ZWA5</accession>
<dbReference type="Proteomes" id="UP000656813">
    <property type="component" value="Unassembled WGS sequence"/>
</dbReference>
<dbReference type="EMBL" id="BMFV01000014">
    <property type="protein sequence ID" value="GGH82194.1"/>
    <property type="molecule type" value="Genomic_DNA"/>
</dbReference>
<comment type="similarity">
    <text evidence="5">Belongs to the FliO/MopB family.</text>
</comment>
<proteinExistence type="inferred from homology"/>
<keyword evidence="7" id="KW-1185">Reference proteome</keyword>
<evidence type="ECO:0000256" key="2">
    <source>
        <dbReference type="ARBA" id="ARBA00022692"/>
    </source>
</evidence>
<organism evidence="6 7">
    <name type="scientific">Pullulanibacillus pueri</name>
    <dbReference type="NCBI Taxonomy" id="1437324"/>
    <lineage>
        <taxon>Bacteria</taxon>
        <taxon>Bacillati</taxon>
        <taxon>Bacillota</taxon>
        <taxon>Bacilli</taxon>
        <taxon>Bacillales</taxon>
        <taxon>Sporolactobacillaceae</taxon>
        <taxon>Pullulanibacillus</taxon>
    </lineage>
</organism>
<comment type="caution">
    <text evidence="6">The sequence shown here is derived from an EMBL/GenBank/DDBJ whole genome shotgun (WGS) entry which is preliminary data.</text>
</comment>
<evidence type="ECO:0000313" key="6">
    <source>
        <dbReference type="EMBL" id="GGH82194.1"/>
    </source>
</evidence>
<evidence type="ECO:0000313" key="7">
    <source>
        <dbReference type="Proteomes" id="UP000656813"/>
    </source>
</evidence>
<keyword evidence="4 5" id="KW-0472">Membrane</keyword>
<keyword evidence="1 5" id="KW-1003">Cell membrane</keyword>
<dbReference type="InterPro" id="IPR022781">
    <property type="entry name" value="Flagellar_biosynth_FliO"/>
</dbReference>
<keyword evidence="3 5" id="KW-1133">Transmembrane helix</keyword>
<keyword evidence="6" id="KW-0969">Cilium</keyword>
<sequence>MVVLTRNLVIGVIICVAFVFGFHTTTFAKCDDSRSVADQLSQKCQQADKTKDSTKTTKNEATTTTEGPSLTWTFIKLVGALAIILGLIYLLYRLVSKRTRASQSHGAIKNVGGVAIGNNRSVQLIRIGGEILVVGVGDSVQLLKEINDPDVVQALLHEEEAPDLIQKNVSKLMSWTKQSVKAKVTGNDNPKNKTIKFQKQLMELVKQRSNDVIKHMGKDSEK</sequence>
<dbReference type="GO" id="GO:0044781">
    <property type="term" value="P:bacterial-type flagellum organization"/>
    <property type="evidence" value="ECO:0007669"/>
    <property type="project" value="UniProtKB-UniRule"/>
</dbReference>
<reference evidence="6" key="2">
    <citation type="submission" date="2020-09" db="EMBL/GenBank/DDBJ databases">
        <authorList>
            <person name="Sun Q."/>
            <person name="Zhou Y."/>
        </authorList>
    </citation>
    <scope>NUCLEOTIDE SEQUENCE</scope>
    <source>
        <strain evidence="6">CGMCC 1.12777</strain>
    </source>
</reference>
<dbReference type="AlphaFoldDB" id="A0A8J2ZWA5"/>
<dbReference type="GO" id="GO:0009425">
    <property type="term" value="C:bacterial-type flagellum basal body"/>
    <property type="evidence" value="ECO:0007669"/>
    <property type="project" value="UniProtKB-SubCell"/>
</dbReference>
<evidence type="ECO:0000256" key="5">
    <source>
        <dbReference type="RuleBase" id="RU362064"/>
    </source>
</evidence>
<dbReference type="RefSeq" id="WP_188497379.1">
    <property type="nucleotide sequence ID" value="NZ_BMFV01000014.1"/>
</dbReference>
<comment type="subcellular location">
    <subcellularLocation>
        <location evidence="5">Cell membrane</location>
    </subcellularLocation>
    <subcellularLocation>
        <location evidence="5">Bacterial flagellum basal body</location>
    </subcellularLocation>
</comment>
<keyword evidence="2 5" id="KW-0812">Transmembrane</keyword>
<keyword evidence="6" id="KW-0282">Flagellum</keyword>
<feature type="transmembrane region" description="Helical" evidence="5">
    <location>
        <begin position="74"/>
        <end position="92"/>
    </location>
</feature>
<evidence type="ECO:0000256" key="1">
    <source>
        <dbReference type="ARBA" id="ARBA00022475"/>
    </source>
</evidence>
<protein>
    <recommendedName>
        <fullName evidence="5">Flagellar protein</fullName>
    </recommendedName>
</protein>